<gene>
    <name evidence="1" type="ORF">COF40_13305</name>
</gene>
<evidence type="ECO:0008006" key="3">
    <source>
        <dbReference type="Google" id="ProtNLM"/>
    </source>
</evidence>
<sequence length="616" mass="73656">MRNEERYETEIVDTNETLPFVLKLIIGTEAKGDYILLNRLCTSTTALVQCIYKVQELKPIRLHYHYESPMNITFIWNKVYEGQKNIKESQYEINEKKQKVLIYEHGKTEFLYPWRCGLYHFEVRIEDTTYYGAFQIVPKNFFDDQFEMIQNYVKSILNELILDRGYYKKTFSALSDIEDSSYLVLLRKLPQKMKKIKQVFKKIESSSKFIHEYKWEVKERKATRKGTIMAERKSYTKYYNRKFIEQKNSRENAFLKFKAMQFYHYLLEAESFLRQTIEILERENKKKLEEFQAVKTIMQTIERNGSVTDREKQKYKNIHLLKEADLRKSSVKIQEYKILAHIVRESVQYFKTLIYSPFWREVSETGNMNSYDLPIPHQQLLQHLNLLPQYTDQSPSLLFVYKPTFLVYEYYAFFIVISMLEQIGFKARNPIREQIQEHFYVEGLQDGTTVVLHQDDMKVHVAFNDLIETHPLIALSKGSNFYNGEDTKKPDIRLDCYVKEEGKYVYKSSIIIEVKYSPMYNIFQHVGNTKATEQMYKYWSIKYVEEQNGKRVFHRRAIYEVICVYPGSHMHSKKIESGCGVFLQLYPYKTKQGEEKLAGKHGMVQIFEKWLKNNKK</sequence>
<accession>A0A2C4R037</accession>
<evidence type="ECO:0000313" key="2">
    <source>
        <dbReference type="Proteomes" id="UP000225997"/>
    </source>
</evidence>
<comment type="caution">
    <text evidence="1">The sequence shown here is derived from an EMBL/GenBank/DDBJ whole genome shotgun (WGS) entry which is preliminary data.</text>
</comment>
<reference evidence="1 2" key="1">
    <citation type="submission" date="2017-09" db="EMBL/GenBank/DDBJ databases">
        <title>Large-scale bioinformatics analysis of Bacillus genomes uncovers conserved roles of natural products in bacterial physiology.</title>
        <authorList>
            <consortium name="Agbiome Team Llc"/>
            <person name="Bleich R.M."/>
            <person name="Grubbs K.J."/>
            <person name="Santa Maria K.C."/>
            <person name="Allen S.E."/>
            <person name="Farag S."/>
            <person name="Shank E.A."/>
            <person name="Bowers A."/>
        </authorList>
    </citation>
    <scope>NUCLEOTIDE SEQUENCE [LARGE SCALE GENOMIC DNA]</scope>
    <source>
        <strain evidence="1 2">AFS044250</strain>
    </source>
</reference>
<dbReference type="Proteomes" id="UP000225997">
    <property type="component" value="Unassembled WGS sequence"/>
</dbReference>
<name>A0A2C4R037_9BACI</name>
<dbReference type="AlphaFoldDB" id="A0A2C4R037"/>
<proteinExistence type="predicted"/>
<organism evidence="1 2">
    <name type="scientific">Bacillus toyonensis</name>
    <dbReference type="NCBI Taxonomy" id="155322"/>
    <lineage>
        <taxon>Bacteria</taxon>
        <taxon>Bacillati</taxon>
        <taxon>Bacillota</taxon>
        <taxon>Bacilli</taxon>
        <taxon>Bacillales</taxon>
        <taxon>Bacillaceae</taxon>
        <taxon>Bacillus</taxon>
        <taxon>Bacillus cereus group</taxon>
    </lineage>
</organism>
<protein>
    <recommendedName>
        <fullName evidence="3">Group-specific protein</fullName>
    </recommendedName>
</protein>
<dbReference type="EMBL" id="NUSQ01000055">
    <property type="protein sequence ID" value="PHD70120.1"/>
    <property type="molecule type" value="Genomic_DNA"/>
</dbReference>
<evidence type="ECO:0000313" key="1">
    <source>
        <dbReference type="EMBL" id="PHD70120.1"/>
    </source>
</evidence>
<dbReference type="RefSeq" id="WP_100060918.1">
    <property type="nucleotide sequence ID" value="NZ_NUSQ01000055.1"/>
</dbReference>